<accession>A0A401XI15</accession>
<feature type="transmembrane region" description="Helical" evidence="1">
    <location>
        <begin position="363"/>
        <end position="385"/>
    </location>
</feature>
<dbReference type="RefSeq" id="WP_124396730.1">
    <property type="nucleotide sequence ID" value="NZ_BHZE01000001.1"/>
</dbReference>
<feature type="transmembrane region" description="Helical" evidence="1">
    <location>
        <begin position="412"/>
        <end position="430"/>
    </location>
</feature>
<dbReference type="NCBIfam" id="TIGR02675">
    <property type="entry name" value="tape_meas_nterm"/>
    <property type="match status" value="1"/>
</dbReference>
<keyword evidence="1" id="KW-0472">Membrane</keyword>
<organism evidence="3 4">
    <name type="scientific">Thermaurantimonas aggregans</name>
    <dbReference type="NCBI Taxonomy" id="2173829"/>
    <lineage>
        <taxon>Bacteria</taxon>
        <taxon>Pseudomonadati</taxon>
        <taxon>Bacteroidota</taxon>
        <taxon>Flavobacteriia</taxon>
        <taxon>Flavobacteriales</taxon>
        <taxon>Schleiferiaceae</taxon>
        <taxon>Thermaurantimonas</taxon>
    </lineage>
</organism>
<dbReference type="InterPro" id="IPR013491">
    <property type="entry name" value="Tape_meas_N"/>
</dbReference>
<dbReference type="Proteomes" id="UP000286715">
    <property type="component" value="Unassembled WGS sequence"/>
</dbReference>
<comment type="caution">
    <text evidence="3">The sequence shown here is derived from an EMBL/GenBank/DDBJ whole genome shotgun (WGS) entry which is preliminary data.</text>
</comment>
<name>A0A401XI15_9FLAO</name>
<evidence type="ECO:0000313" key="4">
    <source>
        <dbReference type="Proteomes" id="UP000286715"/>
    </source>
</evidence>
<proteinExistence type="predicted"/>
<evidence type="ECO:0000313" key="3">
    <source>
        <dbReference type="EMBL" id="GCD76655.1"/>
    </source>
</evidence>
<keyword evidence="1" id="KW-0812">Transmembrane</keyword>
<protein>
    <recommendedName>
        <fullName evidence="2">Tape measure protein N-terminal domain-containing protein</fullName>
    </recommendedName>
</protein>
<dbReference type="OrthoDB" id="1219342at2"/>
<gene>
    <name evidence="3" type="ORF">JCM31826_01370</name>
</gene>
<keyword evidence="1" id="KW-1133">Transmembrane helix</keyword>
<dbReference type="AlphaFoldDB" id="A0A401XI15"/>
<reference evidence="3 4" key="1">
    <citation type="submission" date="2018-11" db="EMBL/GenBank/DDBJ databases">
        <title>Schleiferia aggregans sp. nov., a moderately thermophilic heterotrophic bacterium isolated from microbial mats at a terrestrial hot spring.</title>
        <authorList>
            <person name="Iino T."/>
            <person name="Ohkuma M."/>
            <person name="Haruta S."/>
        </authorList>
    </citation>
    <scope>NUCLEOTIDE SEQUENCE [LARGE SCALE GENOMIC DNA]</scope>
    <source>
        <strain evidence="3 4">LA</strain>
    </source>
</reference>
<evidence type="ECO:0000256" key="1">
    <source>
        <dbReference type="SAM" id="Phobius"/>
    </source>
</evidence>
<keyword evidence="4" id="KW-1185">Reference proteome</keyword>
<dbReference type="EMBL" id="BHZE01000001">
    <property type="protein sequence ID" value="GCD76655.1"/>
    <property type="molecule type" value="Genomic_DNA"/>
</dbReference>
<dbReference type="Pfam" id="PF20155">
    <property type="entry name" value="TMP_3"/>
    <property type="match status" value="1"/>
</dbReference>
<feature type="domain" description="Tape measure protein N-terminal" evidence="2">
    <location>
        <begin position="138"/>
        <end position="300"/>
    </location>
</feature>
<evidence type="ECO:0000259" key="2">
    <source>
        <dbReference type="Pfam" id="PF20155"/>
    </source>
</evidence>
<sequence length="630" mass="68972">MNTLVEYTLYLHDKVSATLQKIAINNEQALEKFANLQKQSVQVSRTLANMGTSIGSLSQKLQLLKAERDWIPANDIQSLKAYNNEIARLEKHIQRLQTIKGNPLQRWAKEALSALPGANLLLNPIVAISTGVGIISRLGIEAEKTAKEFEVMLQSKDKADALLSSINAYADASTYKSSELAKLAAMMLSFNIPASQVVENLKIIGDIAMGDAGKMQQLTLAFSQMSSTGRLTGQDLLQMINAGFNPLQQLSKSTGLSIPQLKEAMEKGQISAQMVRQAFAEAVGPSGTYYKMNEQIAQTTSGKLSMLVKKSLNTLQSLYTVIEPLLAPLLETTTKLLDLLGKGISYVVEGFTRLRTALQQGNIPLITLISALGSYLLTIQAITLYKNIAIKATHLWTAAQAGLNTVLKMNPIALKIALLTALATAIYLAFQKIGWFRGAVYAAWEALKGFGQMLKILLFDNLKNILQGIGQVGEALLALFQGKFQVAAQKASAAFNNLTGINTANQLIESFSATKQKALYAYEQGVKEIEEKQKKKTTRTDVKKPKNLYDLVTSAAQNTMMPEEIPALKGGLTSLNTSSHSPTTQTKQITINVQKFIDQVVFNHYEQSEDELRAKLERIMLQILISAQNA</sequence>